<feature type="transmembrane region" description="Helical" evidence="2">
    <location>
        <begin position="68"/>
        <end position="88"/>
    </location>
</feature>
<keyword evidence="2" id="KW-0812">Transmembrane</keyword>
<feature type="compositionally biased region" description="Polar residues" evidence="1">
    <location>
        <begin position="530"/>
        <end position="539"/>
    </location>
</feature>
<keyword evidence="2" id="KW-1133">Transmembrane helix</keyword>
<dbReference type="Proteomes" id="UP000601435">
    <property type="component" value="Unassembled WGS sequence"/>
</dbReference>
<accession>A0A812XC14</accession>
<evidence type="ECO:0000256" key="1">
    <source>
        <dbReference type="SAM" id="MobiDB-lite"/>
    </source>
</evidence>
<name>A0A812XC14_9DINO</name>
<feature type="region of interest" description="Disordered" evidence="1">
    <location>
        <begin position="520"/>
        <end position="539"/>
    </location>
</feature>
<dbReference type="OrthoDB" id="436034at2759"/>
<keyword evidence="4" id="KW-1185">Reference proteome</keyword>
<dbReference type="EMBL" id="CAJNJA010036373">
    <property type="protein sequence ID" value="CAE7719710.1"/>
    <property type="molecule type" value="Genomic_DNA"/>
</dbReference>
<keyword evidence="2" id="KW-0472">Membrane</keyword>
<evidence type="ECO:0000313" key="4">
    <source>
        <dbReference type="Proteomes" id="UP000601435"/>
    </source>
</evidence>
<evidence type="ECO:0000256" key="2">
    <source>
        <dbReference type="SAM" id="Phobius"/>
    </source>
</evidence>
<sequence>TFFLVYTIDVTELILNAVALAIILDIDDLLFDALATTPGRHLVNQMDPLPMKSWPRVRGADVKSMSMLVLIPVTMMTVYVNMLVPMVATLDSAKDAMCGGNLQFVWNTDQRNVILFSPTQGDGWKVGGYELQSKAIDEAEMLSLSDVSSGTAWGVWLGSVDALTETSILPLEQSVDVFNPRCADLGDTEPLRNYLREFLGNESLMGCGDARPYCGLMDGSKGKGFAARMLCSDTCGCNDPAGEVMQIAGCPYGLGRSCWSSSSFLQGLRDSTCEEKTAAELRNDTRWSRWVESIRAIGEANDTVTEGKEEALLTAQAMWDHGCAFGENLTQMNVTWGSCFSWRFDWGLKTVEAFCPSTCGCDSSNLDNSCPRPAGRNCGTIAECVFTSGRYYCPDAYPNFDGIADVHLDDVDAFVQSRTQIMKALQKTLASLTGNGVLPEHVLITQRASPSGQIRLARRLAKKEYEYTIFLLSEDANETSARDALGWMTTRTQRVNTVFSRNLLAFGIPAEGADLEVEISAKGSPPGEAPTTTALNPKP</sequence>
<feature type="non-terminal residue" evidence="3">
    <location>
        <position position="1"/>
    </location>
</feature>
<dbReference type="AlphaFoldDB" id="A0A812XC14"/>
<comment type="caution">
    <text evidence="3">The sequence shown here is derived from an EMBL/GenBank/DDBJ whole genome shotgun (WGS) entry which is preliminary data.</text>
</comment>
<organism evidence="3 4">
    <name type="scientific">Symbiodinium necroappetens</name>
    <dbReference type="NCBI Taxonomy" id="1628268"/>
    <lineage>
        <taxon>Eukaryota</taxon>
        <taxon>Sar</taxon>
        <taxon>Alveolata</taxon>
        <taxon>Dinophyceae</taxon>
        <taxon>Suessiales</taxon>
        <taxon>Symbiodiniaceae</taxon>
        <taxon>Symbiodinium</taxon>
    </lineage>
</organism>
<proteinExistence type="predicted"/>
<protein>
    <submittedName>
        <fullName evidence="3">Uncharacterized protein</fullName>
    </submittedName>
</protein>
<evidence type="ECO:0000313" key="3">
    <source>
        <dbReference type="EMBL" id="CAE7719710.1"/>
    </source>
</evidence>
<reference evidence="3" key="1">
    <citation type="submission" date="2021-02" db="EMBL/GenBank/DDBJ databases">
        <authorList>
            <person name="Dougan E. K."/>
            <person name="Rhodes N."/>
            <person name="Thang M."/>
            <person name="Chan C."/>
        </authorList>
    </citation>
    <scope>NUCLEOTIDE SEQUENCE</scope>
</reference>
<gene>
    <name evidence="3" type="ORF">SNEC2469_LOCUS20749</name>
</gene>